<dbReference type="Proteomes" id="UP000033457">
    <property type="component" value="Chromosome"/>
</dbReference>
<name>A0A0F6TDF6_9CORY</name>
<sequence length="330" mass="35655">MKLRSLLAPALSIIALSAIACGNTESAKVDSATSETKASSYYPQTVTACDTTFEIDKAPERIMFHNSTGASTLVDLGLLDRVVARFGVVETSTYDAETQAKFDNIEVLDSVKKGGGHYIVSTEAILEKKPDLLIASTPGDLDVEKLYEAGVAVYIPEAYCSRDDAPHATFEQSYKEIKTLAAVFEANDKADEVVKKLKEKVSAATTAKVSSGTATAVFVTPGDSTFYVYGNSSMVQAQFEAIGWDNVYDSESKRVFKISMESLLEKNPENIVILHQGDAEGAIETFTQAHGASELQAVKNNKIIPMPFPLTDPPSSLSIEGLQYLHDELS</sequence>
<dbReference type="PANTHER" id="PTHR30535">
    <property type="entry name" value="VITAMIN B12-BINDING PROTEIN"/>
    <property type="match status" value="1"/>
</dbReference>
<dbReference type="PROSITE" id="PS51257">
    <property type="entry name" value="PROKAR_LIPOPROTEIN"/>
    <property type="match status" value="1"/>
</dbReference>
<evidence type="ECO:0000256" key="2">
    <source>
        <dbReference type="SAM" id="SignalP"/>
    </source>
</evidence>
<dbReference type="OrthoDB" id="9797850at2"/>
<dbReference type="AlphaFoldDB" id="A0A0F6TDF6"/>
<evidence type="ECO:0000313" key="4">
    <source>
        <dbReference type="EMBL" id="AKE41679.1"/>
    </source>
</evidence>
<dbReference type="EMBL" id="CP011312">
    <property type="protein sequence ID" value="AKE41679.1"/>
    <property type="molecule type" value="Genomic_DNA"/>
</dbReference>
<reference evidence="4 5" key="1">
    <citation type="journal article" date="2015" name="Genome Announc.">
        <title>Complete Genome Sequence of Corynebacterium kutscheri DSM 20755, a Corynebacterial Type Strain with Remarkably Low G+C Content of Chromosomal DNA.</title>
        <authorList>
            <person name="Ruckert C."/>
            <person name="Albersmeier A."/>
            <person name="Winkler A."/>
            <person name="Tauch A."/>
        </authorList>
    </citation>
    <scope>NUCLEOTIDE SEQUENCE [LARGE SCALE GENOMIC DNA]</scope>
    <source>
        <strain evidence="4 5">DSM 20755</strain>
    </source>
</reference>
<dbReference type="InterPro" id="IPR050902">
    <property type="entry name" value="ABC_Transporter_SBP"/>
</dbReference>
<dbReference type="PROSITE" id="PS50983">
    <property type="entry name" value="FE_B12_PBP"/>
    <property type="match status" value="1"/>
</dbReference>
<gene>
    <name evidence="4" type="ORF">UL82_07590</name>
</gene>
<dbReference type="Pfam" id="PF01497">
    <property type="entry name" value="Peripla_BP_2"/>
    <property type="match status" value="1"/>
</dbReference>
<keyword evidence="2" id="KW-0732">Signal</keyword>
<organism evidence="4 5">
    <name type="scientific">Corynebacterium kutscheri</name>
    <dbReference type="NCBI Taxonomy" id="35755"/>
    <lineage>
        <taxon>Bacteria</taxon>
        <taxon>Bacillati</taxon>
        <taxon>Actinomycetota</taxon>
        <taxon>Actinomycetes</taxon>
        <taxon>Mycobacteriales</taxon>
        <taxon>Corynebacteriaceae</taxon>
        <taxon>Corynebacterium</taxon>
    </lineage>
</organism>
<accession>A0A0F6TDF6</accession>
<dbReference type="InterPro" id="IPR002491">
    <property type="entry name" value="ABC_transptr_periplasmic_BD"/>
</dbReference>
<evidence type="ECO:0000256" key="1">
    <source>
        <dbReference type="ARBA" id="ARBA00008814"/>
    </source>
</evidence>
<keyword evidence="5" id="KW-1185">Reference proteome</keyword>
<evidence type="ECO:0000259" key="3">
    <source>
        <dbReference type="PROSITE" id="PS50983"/>
    </source>
</evidence>
<evidence type="ECO:0000313" key="5">
    <source>
        <dbReference type="Proteomes" id="UP000033457"/>
    </source>
</evidence>
<dbReference type="SUPFAM" id="SSF53807">
    <property type="entry name" value="Helical backbone' metal receptor"/>
    <property type="match status" value="1"/>
</dbReference>
<feature type="chain" id="PRO_5043119982" evidence="2">
    <location>
        <begin position="21"/>
        <end position="330"/>
    </location>
</feature>
<dbReference type="PANTHER" id="PTHR30535:SF7">
    <property type="entry name" value="IRON(III) DICITRATE-BINDING PROTEIN"/>
    <property type="match status" value="1"/>
</dbReference>
<protein>
    <submittedName>
        <fullName evidence="4">ABC-type Fe3+-hydroxamate transport system, periplasmic component</fullName>
    </submittedName>
</protein>
<feature type="domain" description="Fe/B12 periplasmic-binding" evidence="3">
    <location>
        <begin position="61"/>
        <end position="330"/>
    </location>
</feature>
<dbReference type="RefSeq" id="WP_046440071.1">
    <property type="nucleotide sequence ID" value="NZ_CP011312.1"/>
</dbReference>
<feature type="signal peptide" evidence="2">
    <location>
        <begin position="1"/>
        <end position="20"/>
    </location>
</feature>
<dbReference type="STRING" id="35755.UL82_07590"/>
<dbReference type="Gene3D" id="3.40.50.1980">
    <property type="entry name" value="Nitrogenase molybdenum iron protein domain"/>
    <property type="match status" value="2"/>
</dbReference>
<dbReference type="HOGENOM" id="CLU_038034_7_1_11"/>
<proteinExistence type="inferred from homology"/>
<comment type="similarity">
    <text evidence="1">Belongs to the bacterial solute-binding protein 8 family.</text>
</comment>
<dbReference type="KEGG" id="cku:UL82_07590"/>